<dbReference type="RefSeq" id="YP_009624252.1">
    <property type="nucleotide sequence ID" value="NC_042118.1"/>
</dbReference>
<dbReference type="EMBL" id="MG925345">
    <property type="protein sequence ID" value="AVJ49951.1"/>
    <property type="molecule type" value="Genomic_DNA"/>
</dbReference>
<dbReference type="Gene3D" id="3.40.50.300">
    <property type="entry name" value="P-loop containing nucleotide triphosphate hydrolases"/>
    <property type="match status" value="1"/>
</dbReference>
<dbReference type="GeneID" id="40101091"/>
<evidence type="ECO:0000313" key="2">
    <source>
        <dbReference type="Proteomes" id="UP000241035"/>
    </source>
</evidence>
<protein>
    <recommendedName>
        <fullName evidence="3">Adenylate kinase</fullName>
    </recommendedName>
</protein>
<dbReference type="SUPFAM" id="SSF52540">
    <property type="entry name" value="P-loop containing nucleoside triphosphate hydrolases"/>
    <property type="match status" value="1"/>
</dbReference>
<evidence type="ECO:0008006" key="3">
    <source>
        <dbReference type="Google" id="ProtNLM"/>
    </source>
</evidence>
<name>A0A2P1CFE4_9CAUD</name>
<organism evidence="1 2">
    <name type="scientific">Microbacterium phage Koji</name>
    <dbReference type="NCBI Taxonomy" id="2099625"/>
    <lineage>
        <taxon>Viruses</taxon>
        <taxon>Duplodnaviria</taxon>
        <taxon>Heunggongvirae</taxon>
        <taxon>Uroviricota</taxon>
        <taxon>Caudoviricetes</taxon>
        <taxon>Kojivirus</taxon>
        <taxon>Kojivirus koji</taxon>
    </lineage>
</organism>
<gene>
    <name evidence="1" type="primary">53</name>
    <name evidence="1" type="ORF">PBI_KOJI_53</name>
</gene>
<accession>A0A2P1CFE4</accession>
<keyword evidence="2" id="KW-1185">Reference proteome</keyword>
<dbReference type="Pfam" id="PF18751">
    <property type="entry name" value="Ploopntkinase3"/>
    <property type="match status" value="1"/>
</dbReference>
<sequence length="201" mass="22311">MKRLVYIVGYPGSGKSTLFTGVTDRHAPHKDVILRTELATVRGVERERHLRGVLLGNDGVTLGRVGTAFPGVDGMQRDTQAMARDWLAAGAPMPTKRQNRWILLEGSLLAHDKFMSVAHEHTRLTLLVVTAADSEARARARADSIGSEYQKDSWRKGKITQTDKIVNWAIDHGVETLEVTNDIPGQTEDLVDIVEELLYND</sequence>
<dbReference type="Proteomes" id="UP000241035">
    <property type="component" value="Segment"/>
</dbReference>
<dbReference type="KEGG" id="vg:40101091"/>
<dbReference type="InterPro" id="IPR027417">
    <property type="entry name" value="P-loop_NTPase"/>
</dbReference>
<evidence type="ECO:0000313" key="1">
    <source>
        <dbReference type="EMBL" id="AVJ49951.1"/>
    </source>
</evidence>
<dbReference type="OrthoDB" id="9802at10239"/>
<proteinExistence type="predicted"/>
<dbReference type="InterPro" id="IPR040717">
    <property type="entry name" value="Ploop_nt_kinase3"/>
</dbReference>
<reference evidence="1 2" key="1">
    <citation type="submission" date="2018-02" db="EMBL/GenBank/DDBJ databases">
        <authorList>
            <person name="Zack K.M."/>
            <person name="Garlena R.A."/>
            <person name="Russell D.A."/>
            <person name="Pope W.H."/>
            <person name="Jacobs-Sera D."/>
            <person name="Hatfull G.F."/>
        </authorList>
    </citation>
    <scope>NUCLEOTIDE SEQUENCE [LARGE SCALE GENOMIC DNA]</scope>
</reference>